<sequence length="179" mass="18703">MSVNRNTESVAAKHEEFSSRVPPSEPLTTKGHKPGVLVGNDAKPEFHAEALAAGTAPREETYQPRPAEGNASRSSGYTPDVASTLTGATSQDVHQGYGKPMQGQENVEIRKEGGHTSKHVGSGLAGVGAADADYDSVRDKGADLPGGVEKGMRGKGSDAYPHAEERLPESAETIGSERP</sequence>
<accession>A0ABR2JI34</accession>
<evidence type="ECO:0000313" key="2">
    <source>
        <dbReference type="EMBL" id="KAK8877042.1"/>
    </source>
</evidence>
<comment type="caution">
    <text evidence="2">The sequence shown here is derived from an EMBL/GenBank/DDBJ whole genome shotgun (WGS) entry which is preliminary data.</text>
</comment>
<dbReference type="EMBL" id="JAPCWZ010000002">
    <property type="protein sequence ID" value="KAK8877042.1"/>
    <property type="molecule type" value="Genomic_DNA"/>
</dbReference>
<feature type="compositionally biased region" description="Basic and acidic residues" evidence="1">
    <location>
        <begin position="150"/>
        <end position="179"/>
    </location>
</feature>
<proteinExistence type="predicted"/>
<name>A0ABR2JI34_9PEZI</name>
<reference evidence="2 3" key="1">
    <citation type="journal article" date="2024" name="IMA Fungus">
        <title>Apiospora arundinis, a panoply of carbohydrate-active enzymes and secondary metabolites.</title>
        <authorList>
            <person name="Sorensen T."/>
            <person name="Petersen C."/>
            <person name="Muurmann A.T."/>
            <person name="Christiansen J.V."/>
            <person name="Brundto M.L."/>
            <person name="Overgaard C.K."/>
            <person name="Boysen A.T."/>
            <person name="Wollenberg R.D."/>
            <person name="Larsen T.O."/>
            <person name="Sorensen J.L."/>
            <person name="Nielsen K.L."/>
            <person name="Sondergaard T.E."/>
        </authorList>
    </citation>
    <scope>NUCLEOTIDE SEQUENCE [LARGE SCALE GENOMIC DNA]</scope>
    <source>
        <strain evidence="2 3">AAU 773</strain>
    </source>
</reference>
<protein>
    <submittedName>
        <fullName evidence="2">Uncharacterized protein</fullName>
    </submittedName>
</protein>
<evidence type="ECO:0000256" key="1">
    <source>
        <dbReference type="SAM" id="MobiDB-lite"/>
    </source>
</evidence>
<feature type="region of interest" description="Disordered" evidence="1">
    <location>
        <begin position="1"/>
        <end position="179"/>
    </location>
</feature>
<keyword evidence="3" id="KW-1185">Reference proteome</keyword>
<feature type="compositionally biased region" description="Polar residues" evidence="1">
    <location>
        <begin position="71"/>
        <end position="93"/>
    </location>
</feature>
<dbReference type="Proteomes" id="UP001390339">
    <property type="component" value="Unassembled WGS sequence"/>
</dbReference>
<gene>
    <name evidence="2" type="ORF">PGQ11_001988</name>
</gene>
<organism evidence="2 3">
    <name type="scientific">Apiospora arundinis</name>
    <dbReference type="NCBI Taxonomy" id="335852"/>
    <lineage>
        <taxon>Eukaryota</taxon>
        <taxon>Fungi</taxon>
        <taxon>Dikarya</taxon>
        <taxon>Ascomycota</taxon>
        <taxon>Pezizomycotina</taxon>
        <taxon>Sordariomycetes</taxon>
        <taxon>Xylariomycetidae</taxon>
        <taxon>Amphisphaeriales</taxon>
        <taxon>Apiosporaceae</taxon>
        <taxon>Apiospora</taxon>
    </lineage>
</organism>
<evidence type="ECO:0000313" key="3">
    <source>
        <dbReference type="Proteomes" id="UP001390339"/>
    </source>
</evidence>